<dbReference type="GO" id="GO:0004383">
    <property type="term" value="F:guanylate cyclase activity"/>
    <property type="evidence" value="ECO:0007669"/>
    <property type="project" value="UniProtKB-EC"/>
</dbReference>
<evidence type="ECO:0000256" key="7">
    <source>
        <dbReference type="ARBA" id="ARBA00023136"/>
    </source>
</evidence>
<comment type="caution">
    <text evidence="13">The sequence shown here is derived from an EMBL/GenBank/DDBJ whole genome shotgun (WGS) entry which is preliminary data.</text>
</comment>
<dbReference type="GO" id="GO:0007168">
    <property type="term" value="P:receptor guanylyl cyclase signaling pathway"/>
    <property type="evidence" value="ECO:0007669"/>
    <property type="project" value="TreeGrafter"/>
</dbReference>
<dbReference type="AlphaFoldDB" id="A0A4Y2JCL6"/>
<dbReference type="GO" id="GO:0000166">
    <property type="term" value="F:nucleotide binding"/>
    <property type="evidence" value="ECO:0007669"/>
    <property type="project" value="UniProtKB-KW"/>
</dbReference>
<proteinExistence type="predicted"/>
<dbReference type="InterPro" id="IPR050401">
    <property type="entry name" value="Cyclic_nucleotide_synthase"/>
</dbReference>
<evidence type="ECO:0000256" key="10">
    <source>
        <dbReference type="ARBA" id="ARBA00023239"/>
    </source>
</evidence>
<dbReference type="InterPro" id="IPR001828">
    <property type="entry name" value="ANF_lig-bd_rcpt"/>
</dbReference>
<feature type="transmembrane region" description="Helical" evidence="11">
    <location>
        <begin position="109"/>
        <end position="128"/>
    </location>
</feature>
<dbReference type="SUPFAM" id="SSF53822">
    <property type="entry name" value="Periplasmic binding protein-like I"/>
    <property type="match status" value="1"/>
</dbReference>
<protein>
    <submittedName>
        <fullName evidence="13">Atrial natriuretic peptide receptor 1</fullName>
    </submittedName>
</protein>
<evidence type="ECO:0000256" key="9">
    <source>
        <dbReference type="ARBA" id="ARBA00023180"/>
    </source>
</evidence>
<dbReference type="FunFam" id="3.40.50.2300:FF:000371">
    <property type="entry name" value="Guanylate cyclase"/>
    <property type="match status" value="1"/>
</dbReference>
<dbReference type="PRINTS" id="PR00255">
    <property type="entry name" value="NATPEPTIDER"/>
</dbReference>
<keyword evidence="5" id="KW-0547">Nucleotide-binding</keyword>
<evidence type="ECO:0000256" key="6">
    <source>
        <dbReference type="ARBA" id="ARBA00022989"/>
    </source>
</evidence>
<organism evidence="13 14">
    <name type="scientific">Araneus ventricosus</name>
    <name type="common">Orbweaver spider</name>
    <name type="synonym">Epeira ventricosa</name>
    <dbReference type="NCBI Taxonomy" id="182803"/>
    <lineage>
        <taxon>Eukaryota</taxon>
        <taxon>Metazoa</taxon>
        <taxon>Ecdysozoa</taxon>
        <taxon>Arthropoda</taxon>
        <taxon>Chelicerata</taxon>
        <taxon>Arachnida</taxon>
        <taxon>Araneae</taxon>
        <taxon>Araneomorphae</taxon>
        <taxon>Entelegynae</taxon>
        <taxon>Araneoidea</taxon>
        <taxon>Araneidae</taxon>
        <taxon>Araneus</taxon>
    </lineage>
</organism>
<dbReference type="InterPro" id="IPR028082">
    <property type="entry name" value="Peripla_BP_I"/>
</dbReference>
<dbReference type="Gene3D" id="3.40.50.2300">
    <property type="match status" value="2"/>
</dbReference>
<evidence type="ECO:0000313" key="14">
    <source>
        <dbReference type="Proteomes" id="UP000499080"/>
    </source>
</evidence>
<dbReference type="EMBL" id="BGPR01003410">
    <property type="protein sequence ID" value="GBM87800.1"/>
    <property type="molecule type" value="Genomic_DNA"/>
</dbReference>
<evidence type="ECO:0000256" key="4">
    <source>
        <dbReference type="ARBA" id="ARBA00022729"/>
    </source>
</evidence>
<evidence type="ECO:0000256" key="8">
    <source>
        <dbReference type="ARBA" id="ARBA00023170"/>
    </source>
</evidence>
<comment type="catalytic activity">
    <reaction evidence="1">
        <text>GTP = 3',5'-cyclic GMP + diphosphate</text>
        <dbReference type="Rhea" id="RHEA:13665"/>
        <dbReference type="ChEBI" id="CHEBI:33019"/>
        <dbReference type="ChEBI" id="CHEBI:37565"/>
        <dbReference type="ChEBI" id="CHEBI:57746"/>
        <dbReference type="EC" id="4.6.1.2"/>
    </reaction>
</comment>
<dbReference type="GO" id="GO:0001653">
    <property type="term" value="F:peptide receptor activity"/>
    <property type="evidence" value="ECO:0007669"/>
    <property type="project" value="TreeGrafter"/>
</dbReference>
<evidence type="ECO:0000256" key="5">
    <source>
        <dbReference type="ARBA" id="ARBA00022741"/>
    </source>
</evidence>
<evidence type="ECO:0000256" key="1">
    <source>
        <dbReference type="ARBA" id="ARBA00001436"/>
    </source>
</evidence>
<keyword evidence="4" id="KW-0732">Signal</keyword>
<evidence type="ECO:0000256" key="3">
    <source>
        <dbReference type="ARBA" id="ARBA00022692"/>
    </source>
</evidence>
<keyword evidence="9" id="KW-0325">Glycoprotein</keyword>
<comment type="subcellular location">
    <subcellularLocation>
        <location evidence="2">Membrane</location>
        <topology evidence="2">Single-pass type I membrane protein</topology>
    </subcellularLocation>
</comment>
<keyword evidence="6 11" id="KW-1133">Transmembrane helix</keyword>
<keyword evidence="7 11" id="KW-0472">Membrane</keyword>
<sequence length="271" mass="30859">MMTWTEGYTISNGSIIIEKMWNRTFDGITGKVTIDENGDRDADYSILDLNPETGVFEVVANYIGTKKQVVDEPGKIIHWAGNRGSHPPDTPKCGYDNSKCLENETLSDVTVVLSVIVVCLLLGSAAIYRHYRREAQLASMTWKIKWEDITVSTVSKKMRPGSRISLTRISLTRSLDFRNLQHIPRPRWPRGKGPFRGRMALSSKLDYIKRSSLYIDIECIKSDTVDQRPSRWCGVPHPFRPGSLLVWFGNLKRRVPTQVSFTVQNLEVRSK</sequence>
<evidence type="ECO:0000313" key="13">
    <source>
        <dbReference type="EMBL" id="GBM87800.1"/>
    </source>
</evidence>
<gene>
    <name evidence="13" type="primary">Npr1_18</name>
    <name evidence="13" type="ORF">AVEN_40244_1</name>
</gene>
<dbReference type="GO" id="GO:0004016">
    <property type="term" value="F:adenylate cyclase activity"/>
    <property type="evidence" value="ECO:0007669"/>
    <property type="project" value="TreeGrafter"/>
</dbReference>
<keyword evidence="8 13" id="KW-0675">Receptor</keyword>
<evidence type="ECO:0000256" key="2">
    <source>
        <dbReference type="ARBA" id="ARBA00004479"/>
    </source>
</evidence>
<dbReference type="OrthoDB" id="6434404at2759"/>
<dbReference type="GO" id="GO:0005886">
    <property type="term" value="C:plasma membrane"/>
    <property type="evidence" value="ECO:0007669"/>
    <property type="project" value="TreeGrafter"/>
</dbReference>
<evidence type="ECO:0000259" key="12">
    <source>
        <dbReference type="Pfam" id="PF01094"/>
    </source>
</evidence>
<name>A0A4Y2JCL6_ARAVE</name>
<dbReference type="PANTHER" id="PTHR11920">
    <property type="entry name" value="GUANYLYL CYCLASE"/>
    <property type="match status" value="1"/>
</dbReference>
<keyword evidence="3 11" id="KW-0812">Transmembrane</keyword>
<dbReference type="Pfam" id="PF01094">
    <property type="entry name" value="ANF_receptor"/>
    <property type="match status" value="1"/>
</dbReference>
<keyword evidence="10" id="KW-0456">Lyase</keyword>
<dbReference type="Proteomes" id="UP000499080">
    <property type="component" value="Unassembled WGS sequence"/>
</dbReference>
<reference evidence="13 14" key="1">
    <citation type="journal article" date="2019" name="Sci. Rep.">
        <title>Orb-weaving spider Araneus ventricosus genome elucidates the spidroin gene catalogue.</title>
        <authorList>
            <person name="Kono N."/>
            <person name="Nakamura H."/>
            <person name="Ohtoshi R."/>
            <person name="Moran D.A.P."/>
            <person name="Shinohara A."/>
            <person name="Yoshida Y."/>
            <person name="Fujiwara M."/>
            <person name="Mori M."/>
            <person name="Tomita M."/>
            <person name="Arakawa K."/>
        </authorList>
    </citation>
    <scope>NUCLEOTIDE SEQUENCE [LARGE SCALE GENOMIC DNA]</scope>
</reference>
<accession>A0A4Y2JCL6</accession>
<dbReference type="PANTHER" id="PTHR11920:SF494">
    <property type="entry name" value="ATRIAL NATRIURETIC PEPTIDE RECEPTOR 2"/>
    <property type="match status" value="1"/>
</dbReference>
<dbReference type="InterPro" id="IPR001170">
    <property type="entry name" value="ANPR/GUC"/>
</dbReference>
<feature type="domain" description="Receptor ligand binding region" evidence="12">
    <location>
        <begin position="10"/>
        <end position="51"/>
    </location>
</feature>
<evidence type="ECO:0000256" key="11">
    <source>
        <dbReference type="SAM" id="Phobius"/>
    </source>
</evidence>
<keyword evidence="14" id="KW-1185">Reference proteome</keyword>